<organism evidence="1 2">
    <name type="scientific">Alkaliphilus peptidifermentans DSM 18978</name>
    <dbReference type="NCBI Taxonomy" id="1120976"/>
    <lineage>
        <taxon>Bacteria</taxon>
        <taxon>Bacillati</taxon>
        <taxon>Bacillota</taxon>
        <taxon>Clostridia</taxon>
        <taxon>Peptostreptococcales</taxon>
        <taxon>Natronincolaceae</taxon>
        <taxon>Alkaliphilus</taxon>
    </lineage>
</organism>
<dbReference type="InterPro" id="IPR013785">
    <property type="entry name" value="Aldolase_TIM"/>
</dbReference>
<dbReference type="Gene3D" id="3.20.20.70">
    <property type="entry name" value="Aldolase class I"/>
    <property type="match status" value="1"/>
</dbReference>
<name>A0A1G5CJF4_9FIRM</name>
<dbReference type="OrthoDB" id="1092608at2"/>
<evidence type="ECO:0008006" key="3">
    <source>
        <dbReference type="Google" id="ProtNLM"/>
    </source>
</evidence>
<dbReference type="Proteomes" id="UP000198636">
    <property type="component" value="Unassembled WGS sequence"/>
</dbReference>
<keyword evidence="2" id="KW-1185">Reference proteome</keyword>
<evidence type="ECO:0000313" key="2">
    <source>
        <dbReference type="Proteomes" id="UP000198636"/>
    </source>
</evidence>
<dbReference type="STRING" id="1120976.SAMN03080606_00680"/>
<gene>
    <name evidence="1" type="ORF">SAMN03080606_00680</name>
</gene>
<dbReference type="EMBL" id="FMUS01000003">
    <property type="protein sequence ID" value="SCY02476.1"/>
    <property type="molecule type" value="Genomic_DNA"/>
</dbReference>
<protein>
    <recommendedName>
        <fullName evidence="3">Hydrolase</fullName>
    </recommendedName>
</protein>
<evidence type="ECO:0000313" key="1">
    <source>
        <dbReference type="EMBL" id="SCY02476.1"/>
    </source>
</evidence>
<proteinExistence type="predicted"/>
<dbReference type="AlphaFoldDB" id="A0A1G5CJF4"/>
<sequence>MYKPVPRITGNLRSYMIKVPEIIREASGIVILGRKIKSLAFTTDIAIIENIDADAIWAVYPFTPQPTITHAIMTCSDVPVFCGVGGGVTNGQRSSNLALHAEFQGAIGVVLNAPSSNDTVNMMKQTIDIPVAITVVSDNLQKIEDRINAGADILNVAAGKNTSKVVKIIKQHFSNIPIIATGGGDEEVIKETIEAGANAIIYNPPSTLEIFRSRMDVYRNEY</sequence>
<accession>A0A1G5CJF4</accession>
<reference evidence="1 2" key="1">
    <citation type="submission" date="2016-10" db="EMBL/GenBank/DDBJ databases">
        <authorList>
            <person name="de Groot N.N."/>
        </authorList>
    </citation>
    <scope>NUCLEOTIDE SEQUENCE [LARGE SCALE GENOMIC DNA]</scope>
    <source>
        <strain evidence="1 2">DSM 18978</strain>
    </source>
</reference>
<dbReference type="SUPFAM" id="SSF51412">
    <property type="entry name" value="Inosine monophosphate dehydrogenase (IMPDH)"/>
    <property type="match status" value="1"/>
</dbReference>